<accession>A0A1I0Z271</accession>
<evidence type="ECO:0000256" key="3">
    <source>
        <dbReference type="ARBA" id="ARBA00022692"/>
    </source>
</evidence>
<keyword evidence="9" id="KW-1185">Reference proteome</keyword>
<dbReference type="GO" id="GO:0016020">
    <property type="term" value="C:membrane"/>
    <property type="evidence" value="ECO:0007669"/>
    <property type="project" value="UniProtKB-SubCell"/>
</dbReference>
<feature type="transmembrane region" description="Helical" evidence="6">
    <location>
        <begin position="243"/>
        <end position="263"/>
    </location>
</feature>
<feature type="domain" description="EamA" evidence="7">
    <location>
        <begin position="156"/>
        <end position="284"/>
    </location>
</feature>
<feature type="transmembrane region" description="Helical" evidence="6">
    <location>
        <begin position="215"/>
        <end position="236"/>
    </location>
</feature>
<name>A0A1I0Z271_9RHOB</name>
<dbReference type="InterPro" id="IPR037185">
    <property type="entry name" value="EmrE-like"/>
</dbReference>
<sequence>MSPLRGIALKLTAVSMFLVMAALIKATSDVVPPGEAVFFRSAGTLPIILVWLAWRGDLKTGLKTARPMGHIWRGVIGTSAMACNFAALGLLPLPEVTALGYLAPILTVLFAVALLGERVRVFRLSMVLLGLVGVVIILWPRLTLLRAGLLDTAALLGIVLVLASACFRGLAHVHIRKLTATEETSAIVFWFSITATLLSLLTLPFGWRIPGMEAMLMLIGAGLIGGVAQIALTSAYRYGNASLLAPFDYASILLATAVGYIFFDETPTSWMIAGSCVVMAAGLAIVFRERYLGIKRGKARSGLTPQG</sequence>
<dbReference type="PANTHER" id="PTHR22911:SF6">
    <property type="entry name" value="SOLUTE CARRIER FAMILY 35 MEMBER G1"/>
    <property type="match status" value="1"/>
</dbReference>
<protein>
    <submittedName>
        <fullName evidence="8">Permease of the drug/metabolite transporter (DMT) superfamily</fullName>
    </submittedName>
</protein>
<dbReference type="Gene3D" id="1.10.3730.20">
    <property type="match status" value="1"/>
</dbReference>
<feature type="transmembrane region" description="Helical" evidence="6">
    <location>
        <begin position="269"/>
        <end position="287"/>
    </location>
</feature>
<dbReference type="STRING" id="871651.SAMN05421688_3501"/>
<evidence type="ECO:0000256" key="6">
    <source>
        <dbReference type="SAM" id="Phobius"/>
    </source>
</evidence>
<dbReference type="PANTHER" id="PTHR22911">
    <property type="entry name" value="ACYL-MALONYL CONDENSING ENZYME-RELATED"/>
    <property type="match status" value="1"/>
</dbReference>
<dbReference type="InterPro" id="IPR000620">
    <property type="entry name" value="EamA_dom"/>
</dbReference>
<gene>
    <name evidence="8" type="ORF">SAMN05421688_3501</name>
</gene>
<keyword evidence="5 6" id="KW-0472">Membrane</keyword>
<proteinExistence type="inferred from homology"/>
<evidence type="ECO:0000259" key="7">
    <source>
        <dbReference type="Pfam" id="PF00892"/>
    </source>
</evidence>
<dbReference type="AlphaFoldDB" id="A0A1I0Z271"/>
<feature type="transmembrane region" description="Helical" evidence="6">
    <location>
        <begin position="122"/>
        <end position="142"/>
    </location>
</feature>
<dbReference type="Pfam" id="PF00892">
    <property type="entry name" value="EamA"/>
    <property type="match status" value="2"/>
</dbReference>
<feature type="transmembrane region" description="Helical" evidence="6">
    <location>
        <begin position="7"/>
        <end position="24"/>
    </location>
</feature>
<evidence type="ECO:0000313" key="8">
    <source>
        <dbReference type="EMBL" id="SFB18528.1"/>
    </source>
</evidence>
<feature type="transmembrane region" description="Helical" evidence="6">
    <location>
        <begin position="154"/>
        <end position="175"/>
    </location>
</feature>
<feature type="transmembrane region" description="Helical" evidence="6">
    <location>
        <begin position="74"/>
        <end position="92"/>
    </location>
</feature>
<feature type="transmembrane region" description="Helical" evidence="6">
    <location>
        <begin position="187"/>
        <end position="209"/>
    </location>
</feature>
<comment type="subcellular location">
    <subcellularLocation>
        <location evidence="1">Membrane</location>
        <topology evidence="1">Multi-pass membrane protein</topology>
    </subcellularLocation>
</comment>
<dbReference type="EMBL" id="FOJU01000009">
    <property type="protein sequence ID" value="SFB18528.1"/>
    <property type="molecule type" value="Genomic_DNA"/>
</dbReference>
<dbReference type="SUPFAM" id="SSF103481">
    <property type="entry name" value="Multidrug resistance efflux transporter EmrE"/>
    <property type="match status" value="2"/>
</dbReference>
<keyword evidence="4 6" id="KW-1133">Transmembrane helix</keyword>
<organism evidence="8 9">
    <name type="scientific">Poseidonocella pacifica</name>
    <dbReference type="NCBI Taxonomy" id="871651"/>
    <lineage>
        <taxon>Bacteria</taxon>
        <taxon>Pseudomonadati</taxon>
        <taxon>Pseudomonadota</taxon>
        <taxon>Alphaproteobacteria</taxon>
        <taxon>Rhodobacterales</taxon>
        <taxon>Roseobacteraceae</taxon>
        <taxon>Poseidonocella</taxon>
    </lineage>
</organism>
<feature type="transmembrane region" description="Helical" evidence="6">
    <location>
        <begin position="98"/>
        <end position="115"/>
    </location>
</feature>
<reference evidence="8 9" key="1">
    <citation type="submission" date="2016-10" db="EMBL/GenBank/DDBJ databases">
        <authorList>
            <person name="de Groot N.N."/>
        </authorList>
    </citation>
    <scope>NUCLEOTIDE SEQUENCE [LARGE SCALE GENOMIC DNA]</scope>
    <source>
        <strain evidence="8 9">DSM 29316</strain>
    </source>
</reference>
<comment type="similarity">
    <text evidence="2">Belongs to the drug/metabolite transporter (DMT) superfamily. 10 TMS drug/metabolite exporter (DME) (TC 2.A.7.3) family.</text>
</comment>
<evidence type="ECO:0000313" key="9">
    <source>
        <dbReference type="Proteomes" id="UP000198796"/>
    </source>
</evidence>
<dbReference type="OrthoDB" id="8478503at2"/>
<evidence type="ECO:0000256" key="1">
    <source>
        <dbReference type="ARBA" id="ARBA00004141"/>
    </source>
</evidence>
<evidence type="ECO:0000256" key="5">
    <source>
        <dbReference type="ARBA" id="ARBA00023136"/>
    </source>
</evidence>
<feature type="domain" description="EamA" evidence="7">
    <location>
        <begin position="5"/>
        <end position="138"/>
    </location>
</feature>
<dbReference type="Proteomes" id="UP000198796">
    <property type="component" value="Unassembled WGS sequence"/>
</dbReference>
<evidence type="ECO:0000256" key="4">
    <source>
        <dbReference type="ARBA" id="ARBA00022989"/>
    </source>
</evidence>
<keyword evidence="3 6" id="KW-0812">Transmembrane</keyword>
<dbReference type="RefSeq" id="WP_092067005.1">
    <property type="nucleotide sequence ID" value="NZ_FOJU01000009.1"/>
</dbReference>
<evidence type="ECO:0000256" key="2">
    <source>
        <dbReference type="ARBA" id="ARBA00009853"/>
    </source>
</evidence>
<feature type="transmembrane region" description="Helical" evidence="6">
    <location>
        <begin position="36"/>
        <end position="54"/>
    </location>
</feature>